<dbReference type="OrthoDB" id="1514734at2759"/>
<protein>
    <submittedName>
        <fullName evidence="4">Tyrosine-protein kinase</fullName>
    </submittedName>
</protein>
<evidence type="ECO:0000313" key="4">
    <source>
        <dbReference type="EMBL" id="PON53003.1"/>
    </source>
</evidence>
<dbReference type="InterPro" id="IPR020635">
    <property type="entry name" value="Tyr_kinase_cat_dom"/>
</dbReference>
<keyword evidence="5" id="KW-1185">Reference proteome</keyword>
<accession>A0A2P5BW30</accession>
<evidence type="ECO:0000259" key="3">
    <source>
        <dbReference type="PROSITE" id="PS50948"/>
    </source>
</evidence>
<feature type="compositionally biased region" description="Polar residues" evidence="1">
    <location>
        <begin position="487"/>
        <end position="501"/>
    </location>
</feature>
<keyword evidence="4" id="KW-0808">Transferase</keyword>
<dbReference type="CDD" id="cd01098">
    <property type="entry name" value="PAN_AP_plant"/>
    <property type="match status" value="1"/>
</dbReference>
<dbReference type="EMBL" id="JXTB01000212">
    <property type="protein sequence ID" value="PON53003.1"/>
    <property type="molecule type" value="Genomic_DNA"/>
</dbReference>
<dbReference type="PROSITE" id="PS50948">
    <property type="entry name" value="PAN"/>
    <property type="match status" value="1"/>
</dbReference>
<sequence>MALHICKPINGSSGLLTINDTGNLVLSDQECRLVDEVVETSEETKDFTRGTAKFHRSGQWNGLSYSGAIALKPNSLFSFDFTINDDEVCYTYNLNNRSLITRVALMRRLAPGTDSHGSKGSEDGRLISQFYLITVTTIITVEHNGLVSRHVRNIPLSCQKDGFLKFSGVKLPDTTNSWVNRDMNLKDCRAKCLSNCSCMAYSNTDNRGQGSGSGCAIWFNHLTDIRQIPGGGGQDLYIPMPNSELGGEASELSVPSSIFIVLGKTDRRRTITQNGGEEEDLEVPLFSLSTISIAADNFSVNNMLGEGGFGPGKLEDRQEIAVKRLSVSSEQGEKELKNEIKLIAKVQHRNLIRLLGFYIEREEKLLIYEYMPNKNLDSFIFVLEIVSGRRNRGFPGENHGLILIGHAWTLLKEGRPLELRENCLISSYDNLNEVLRCIHIGLLCVQQDPVDRPSMCLIILMLDSEIELPQPKLPGYFVEMDLTKGDYSSSKPESSSTNDLSVTIPDAR</sequence>
<dbReference type="PANTHER" id="PTHR32444">
    <property type="entry name" value="BULB-TYPE LECTIN DOMAIN-CONTAINING PROTEIN"/>
    <property type="match status" value="1"/>
</dbReference>
<proteinExistence type="predicted"/>
<evidence type="ECO:0000256" key="1">
    <source>
        <dbReference type="SAM" id="MobiDB-lite"/>
    </source>
</evidence>
<dbReference type="SUPFAM" id="SSF56112">
    <property type="entry name" value="Protein kinase-like (PK-like)"/>
    <property type="match status" value="1"/>
</dbReference>
<comment type="caution">
    <text evidence="4">The sequence shown here is derived from an EMBL/GenBank/DDBJ whole genome shotgun (WGS) entry which is preliminary data.</text>
</comment>
<feature type="domain" description="Protein kinase" evidence="2">
    <location>
        <begin position="298"/>
        <end position="508"/>
    </location>
</feature>
<dbReference type="Pfam" id="PF07714">
    <property type="entry name" value="PK_Tyr_Ser-Thr"/>
    <property type="match status" value="1"/>
</dbReference>
<dbReference type="InterPro" id="IPR000719">
    <property type="entry name" value="Prot_kinase_dom"/>
</dbReference>
<dbReference type="Proteomes" id="UP000237105">
    <property type="component" value="Unassembled WGS sequence"/>
</dbReference>
<dbReference type="Gene3D" id="3.30.200.20">
    <property type="entry name" value="Phosphorylase Kinase, domain 1"/>
    <property type="match status" value="1"/>
</dbReference>
<dbReference type="InterPro" id="IPR011009">
    <property type="entry name" value="Kinase-like_dom_sf"/>
</dbReference>
<feature type="domain" description="Apple" evidence="3">
    <location>
        <begin position="158"/>
        <end position="241"/>
    </location>
</feature>
<dbReference type="InterPro" id="IPR003609">
    <property type="entry name" value="Pan_app"/>
</dbReference>
<dbReference type="GO" id="GO:0005524">
    <property type="term" value="F:ATP binding"/>
    <property type="evidence" value="ECO:0007669"/>
    <property type="project" value="InterPro"/>
</dbReference>
<evidence type="ECO:0000313" key="5">
    <source>
        <dbReference type="Proteomes" id="UP000237105"/>
    </source>
</evidence>
<name>A0A2P5BW30_PARAD</name>
<dbReference type="Gene3D" id="1.10.510.10">
    <property type="entry name" value="Transferase(Phosphotransferase) domain 1"/>
    <property type="match status" value="1"/>
</dbReference>
<dbReference type="SMART" id="SM00219">
    <property type="entry name" value="TyrKc"/>
    <property type="match status" value="1"/>
</dbReference>
<reference evidence="5" key="1">
    <citation type="submission" date="2016-06" db="EMBL/GenBank/DDBJ databases">
        <title>Parallel loss of symbiosis genes in relatives of nitrogen-fixing non-legume Parasponia.</title>
        <authorList>
            <person name="Van Velzen R."/>
            <person name="Holmer R."/>
            <person name="Bu F."/>
            <person name="Rutten L."/>
            <person name="Van Zeijl A."/>
            <person name="Liu W."/>
            <person name="Santuari L."/>
            <person name="Cao Q."/>
            <person name="Sharma T."/>
            <person name="Shen D."/>
            <person name="Roswanjaya Y."/>
            <person name="Wardhani T."/>
            <person name="Kalhor M.S."/>
            <person name="Jansen J."/>
            <person name="Van den Hoogen J."/>
            <person name="Gungor B."/>
            <person name="Hartog M."/>
            <person name="Hontelez J."/>
            <person name="Verver J."/>
            <person name="Yang W.-C."/>
            <person name="Schijlen E."/>
            <person name="Repin R."/>
            <person name="Schilthuizen M."/>
            <person name="Schranz E."/>
            <person name="Heidstra R."/>
            <person name="Miyata K."/>
            <person name="Fedorova E."/>
            <person name="Kohlen W."/>
            <person name="Bisseling T."/>
            <person name="Smit S."/>
            <person name="Geurts R."/>
        </authorList>
    </citation>
    <scope>NUCLEOTIDE SEQUENCE [LARGE SCALE GENOMIC DNA]</scope>
    <source>
        <strain evidence="5">cv. WU1-14</strain>
    </source>
</reference>
<gene>
    <name evidence="4" type="ORF">PanWU01x14_205390</name>
</gene>
<dbReference type="SMART" id="SM00473">
    <property type="entry name" value="PAN_AP"/>
    <property type="match status" value="1"/>
</dbReference>
<feature type="region of interest" description="Disordered" evidence="1">
    <location>
        <begin position="487"/>
        <end position="508"/>
    </location>
</feature>
<dbReference type="AlphaFoldDB" id="A0A2P5BW30"/>
<dbReference type="PANTHER" id="PTHR32444:SF234">
    <property type="entry name" value="RECEPTOR-LIKE SERINE_THREONINE-PROTEIN KINASE"/>
    <property type="match status" value="1"/>
</dbReference>
<organism evidence="4 5">
    <name type="scientific">Parasponia andersonii</name>
    <name type="common">Sponia andersonii</name>
    <dbReference type="NCBI Taxonomy" id="3476"/>
    <lineage>
        <taxon>Eukaryota</taxon>
        <taxon>Viridiplantae</taxon>
        <taxon>Streptophyta</taxon>
        <taxon>Embryophyta</taxon>
        <taxon>Tracheophyta</taxon>
        <taxon>Spermatophyta</taxon>
        <taxon>Magnoliopsida</taxon>
        <taxon>eudicotyledons</taxon>
        <taxon>Gunneridae</taxon>
        <taxon>Pentapetalae</taxon>
        <taxon>rosids</taxon>
        <taxon>fabids</taxon>
        <taxon>Rosales</taxon>
        <taxon>Cannabaceae</taxon>
        <taxon>Parasponia</taxon>
    </lineage>
</organism>
<keyword evidence="4" id="KW-0418">Kinase</keyword>
<dbReference type="InterPro" id="IPR001245">
    <property type="entry name" value="Ser-Thr/Tyr_kinase_cat_dom"/>
</dbReference>
<dbReference type="GO" id="GO:0004713">
    <property type="term" value="F:protein tyrosine kinase activity"/>
    <property type="evidence" value="ECO:0007669"/>
    <property type="project" value="InterPro"/>
</dbReference>
<dbReference type="PROSITE" id="PS50011">
    <property type="entry name" value="PROTEIN_KINASE_DOM"/>
    <property type="match status" value="1"/>
</dbReference>
<evidence type="ECO:0000259" key="2">
    <source>
        <dbReference type="PROSITE" id="PS50011"/>
    </source>
</evidence>
<dbReference type="Pfam" id="PF08276">
    <property type="entry name" value="PAN_2"/>
    <property type="match status" value="1"/>
</dbReference>